<comment type="caution">
    <text evidence="1">The sequence shown here is derived from an EMBL/GenBank/DDBJ whole genome shotgun (WGS) entry which is preliminary data.</text>
</comment>
<evidence type="ECO:0000313" key="1">
    <source>
        <dbReference type="EMBL" id="MBD9362775.1"/>
    </source>
</evidence>
<proteinExistence type="predicted"/>
<name>A0ABR9DI45_9GAMM</name>
<gene>
    <name evidence="1" type="ORF">EBB_20140</name>
</gene>
<organism evidence="1 2">
    <name type="scientific">Methylomonas fluvii</name>
    <dbReference type="NCBI Taxonomy" id="1854564"/>
    <lineage>
        <taxon>Bacteria</taxon>
        <taxon>Pseudomonadati</taxon>
        <taxon>Pseudomonadota</taxon>
        <taxon>Gammaproteobacteria</taxon>
        <taxon>Methylococcales</taxon>
        <taxon>Methylococcaceae</taxon>
        <taxon>Methylomonas</taxon>
    </lineage>
</organism>
<dbReference type="Proteomes" id="UP000641152">
    <property type="component" value="Unassembled WGS sequence"/>
</dbReference>
<sequence length="104" mass="11815">MKNIGYSIVDHDGRLLSRLDIKQTDAGHELDVAFERDFRQVLSVKKLTSARDTHHMLNQIFPGRPFIVVQISQRRGRYVVDVPSEDRPAWIAKAIESLGGVFIA</sequence>
<protein>
    <submittedName>
        <fullName evidence="1">Uncharacterized protein</fullName>
    </submittedName>
</protein>
<accession>A0ABR9DI45</accession>
<reference evidence="1 2" key="1">
    <citation type="submission" date="2020-09" db="EMBL/GenBank/DDBJ databases">
        <title>Methylomonas albis sp. nov. and Methylomonas fluvii sp. nov.: Two cold-adapted methanotrophs from the River Elbe and an amended description of Methylovulum psychrotolerans strain Eb1.</title>
        <authorList>
            <person name="Bussmann I.K."/>
            <person name="Klings K.-W."/>
            <person name="Warnstedt J."/>
            <person name="Hoppert M."/>
            <person name="Saborowski A."/>
            <person name="Horn F."/>
            <person name="Liebner S."/>
        </authorList>
    </citation>
    <scope>NUCLEOTIDE SEQUENCE [LARGE SCALE GENOMIC DNA]</scope>
    <source>
        <strain evidence="1 2">EbB</strain>
    </source>
</reference>
<dbReference type="EMBL" id="JACXST010000003">
    <property type="protein sequence ID" value="MBD9362775.1"/>
    <property type="molecule type" value="Genomic_DNA"/>
</dbReference>
<keyword evidence="2" id="KW-1185">Reference proteome</keyword>
<dbReference type="RefSeq" id="WP_192395519.1">
    <property type="nucleotide sequence ID" value="NZ_CAJHIU010000003.1"/>
</dbReference>
<evidence type="ECO:0000313" key="2">
    <source>
        <dbReference type="Proteomes" id="UP000641152"/>
    </source>
</evidence>